<name>A0A4Q4TXU2_9PEZI</name>
<keyword evidence="3" id="KW-0227">DNA damage</keyword>
<feature type="domain" description="Myb-like" evidence="10">
    <location>
        <begin position="938"/>
        <end position="992"/>
    </location>
</feature>
<feature type="region of interest" description="Disordered" evidence="9">
    <location>
        <begin position="382"/>
        <end position="439"/>
    </location>
</feature>
<keyword evidence="13" id="KW-1185">Reference proteome</keyword>
<feature type="region of interest" description="Disordered" evidence="9">
    <location>
        <begin position="89"/>
        <end position="215"/>
    </location>
</feature>
<feature type="region of interest" description="Disordered" evidence="9">
    <location>
        <begin position="734"/>
        <end position="772"/>
    </location>
</feature>
<comment type="subcellular location">
    <subcellularLocation>
        <location evidence="1">Nucleus</location>
    </subcellularLocation>
</comment>
<evidence type="ECO:0000256" key="3">
    <source>
        <dbReference type="ARBA" id="ARBA00022763"/>
    </source>
</evidence>
<comment type="caution">
    <text evidence="12">The sequence shown here is derived from an EMBL/GenBank/DDBJ whole genome shotgun (WGS) entry which is preliminary data.</text>
</comment>
<proteinExistence type="inferred from homology"/>
<feature type="compositionally biased region" description="Low complexity" evidence="9">
    <location>
        <begin position="164"/>
        <end position="180"/>
    </location>
</feature>
<evidence type="ECO:0000256" key="9">
    <source>
        <dbReference type="SAM" id="MobiDB-lite"/>
    </source>
</evidence>
<dbReference type="PROSITE" id="PS51204">
    <property type="entry name" value="HSA"/>
    <property type="match status" value="1"/>
</dbReference>
<feature type="compositionally biased region" description="Low complexity" evidence="9">
    <location>
        <begin position="1018"/>
        <end position="1042"/>
    </location>
</feature>
<comment type="similarity">
    <text evidence="2">Belongs to the EAF1 family.</text>
</comment>
<dbReference type="Proteomes" id="UP000293360">
    <property type="component" value="Unassembled WGS sequence"/>
</dbReference>
<dbReference type="GO" id="GO:0035267">
    <property type="term" value="C:NuA4 histone acetyltransferase complex"/>
    <property type="evidence" value="ECO:0007669"/>
    <property type="project" value="TreeGrafter"/>
</dbReference>
<dbReference type="STRING" id="155417.A0A4Q4TXU2"/>
<feature type="domain" description="HSA" evidence="11">
    <location>
        <begin position="665"/>
        <end position="741"/>
    </location>
</feature>
<gene>
    <name evidence="12" type="ORF">DL764_000633</name>
</gene>
<feature type="compositionally biased region" description="Polar residues" evidence="9">
    <location>
        <begin position="483"/>
        <end position="501"/>
    </location>
</feature>
<dbReference type="SUPFAM" id="SSF46689">
    <property type="entry name" value="Homeodomain-like"/>
    <property type="match status" value="1"/>
</dbReference>
<evidence type="ECO:0000256" key="8">
    <source>
        <dbReference type="ARBA" id="ARBA00029670"/>
    </source>
</evidence>
<dbReference type="GO" id="GO:0006325">
    <property type="term" value="P:chromatin organization"/>
    <property type="evidence" value="ECO:0007669"/>
    <property type="project" value="UniProtKB-KW"/>
</dbReference>
<dbReference type="SMART" id="SM00573">
    <property type="entry name" value="HSA"/>
    <property type="match status" value="1"/>
</dbReference>
<feature type="compositionally biased region" description="Polar residues" evidence="9">
    <location>
        <begin position="333"/>
        <end position="344"/>
    </location>
</feature>
<feature type="compositionally biased region" description="Polar residues" evidence="9">
    <location>
        <begin position="579"/>
        <end position="593"/>
    </location>
</feature>
<feature type="region of interest" description="Disordered" evidence="9">
    <location>
        <begin position="1265"/>
        <end position="1295"/>
    </location>
</feature>
<feature type="region of interest" description="Disordered" evidence="9">
    <location>
        <begin position="1133"/>
        <end position="1179"/>
    </location>
</feature>
<dbReference type="InterPro" id="IPR014012">
    <property type="entry name" value="HSA_dom"/>
</dbReference>
<feature type="compositionally biased region" description="Low complexity" evidence="9">
    <location>
        <begin position="290"/>
        <end position="302"/>
    </location>
</feature>
<feature type="compositionally biased region" description="Polar residues" evidence="9">
    <location>
        <begin position="181"/>
        <end position="197"/>
    </location>
</feature>
<feature type="compositionally biased region" description="Polar residues" evidence="9">
    <location>
        <begin position="383"/>
        <end position="413"/>
    </location>
</feature>
<feature type="compositionally biased region" description="Low complexity" evidence="9">
    <location>
        <begin position="1265"/>
        <end position="1282"/>
    </location>
</feature>
<feature type="compositionally biased region" description="Polar residues" evidence="9">
    <location>
        <begin position="1342"/>
        <end position="1359"/>
    </location>
</feature>
<dbReference type="CDD" id="cd00167">
    <property type="entry name" value="SANT"/>
    <property type="match status" value="1"/>
</dbReference>
<reference evidence="12 13" key="1">
    <citation type="submission" date="2018-06" db="EMBL/GenBank/DDBJ databases">
        <title>Complete Genomes of Monosporascus.</title>
        <authorList>
            <person name="Robinson A.J."/>
            <person name="Natvig D.O."/>
        </authorList>
    </citation>
    <scope>NUCLEOTIDE SEQUENCE [LARGE SCALE GENOMIC DNA]</scope>
    <source>
        <strain evidence="12 13">CBS 110550</strain>
    </source>
</reference>
<evidence type="ECO:0000259" key="11">
    <source>
        <dbReference type="PROSITE" id="PS51204"/>
    </source>
</evidence>
<dbReference type="GO" id="GO:0003682">
    <property type="term" value="F:chromatin binding"/>
    <property type="evidence" value="ECO:0007669"/>
    <property type="project" value="TreeGrafter"/>
</dbReference>
<keyword evidence="6" id="KW-0539">Nucleus</keyword>
<evidence type="ECO:0000256" key="4">
    <source>
        <dbReference type="ARBA" id="ARBA00022853"/>
    </source>
</evidence>
<dbReference type="GO" id="GO:0005634">
    <property type="term" value="C:nucleus"/>
    <property type="evidence" value="ECO:0007669"/>
    <property type="project" value="UniProtKB-SubCell"/>
</dbReference>
<feature type="compositionally biased region" description="Basic and acidic residues" evidence="9">
    <location>
        <begin position="414"/>
        <end position="431"/>
    </location>
</feature>
<evidence type="ECO:0000256" key="6">
    <source>
        <dbReference type="ARBA" id="ARBA00023242"/>
    </source>
</evidence>
<keyword evidence="4" id="KW-0156">Chromatin regulator</keyword>
<feature type="compositionally biased region" description="Low complexity" evidence="9">
    <location>
        <begin position="92"/>
        <end position="104"/>
    </location>
</feature>
<protein>
    <recommendedName>
        <fullName evidence="8">Vacuolar import and degradation protein 21</fullName>
    </recommendedName>
</protein>
<accession>A0A4Q4TXU2</accession>
<feature type="region of interest" description="Disordered" evidence="9">
    <location>
        <begin position="255"/>
        <end position="359"/>
    </location>
</feature>
<organism evidence="12 13">
    <name type="scientific">Monosporascus ibericus</name>
    <dbReference type="NCBI Taxonomy" id="155417"/>
    <lineage>
        <taxon>Eukaryota</taxon>
        <taxon>Fungi</taxon>
        <taxon>Dikarya</taxon>
        <taxon>Ascomycota</taxon>
        <taxon>Pezizomycotina</taxon>
        <taxon>Sordariomycetes</taxon>
        <taxon>Xylariomycetidae</taxon>
        <taxon>Xylariales</taxon>
        <taxon>Xylariales incertae sedis</taxon>
        <taxon>Monosporascus</taxon>
    </lineage>
</organism>
<dbReference type="InterPro" id="IPR009057">
    <property type="entry name" value="Homeodomain-like_sf"/>
</dbReference>
<evidence type="ECO:0000256" key="2">
    <source>
        <dbReference type="ARBA" id="ARBA00008913"/>
    </source>
</evidence>
<dbReference type="OrthoDB" id="5364245at2759"/>
<feature type="compositionally biased region" description="Low complexity" evidence="9">
    <location>
        <begin position="1321"/>
        <end position="1331"/>
    </location>
</feature>
<dbReference type="PANTHER" id="PTHR46459">
    <property type="entry name" value="E1A-BINDING PROTEIN P400-RELATED"/>
    <property type="match status" value="1"/>
</dbReference>
<dbReference type="PANTHER" id="PTHR46459:SF1">
    <property type="entry name" value="E1A-BINDING PROTEIN P400"/>
    <property type="match status" value="1"/>
</dbReference>
<keyword evidence="5" id="KW-0234">DNA repair</keyword>
<feature type="region of interest" description="Disordered" evidence="9">
    <location>
        <begin position="1321"/>
        <end position="1359"/>
    </location>
</feature>
<dbReference type="Gene3D" id="1.10.10.60">
    <property type="entry name" value="Homeodomain-like"/>
    <property type="match status" value="1"/>
</dbReference>
<dbReference type="Pfam" id="PF07529">
    <property type="entry name" value="HSA"/>
    <property type="match status" value="1"/>
</dbReference>
<feature type="region of interest" description="Disordered" evidence="9">
    <location>
        <begin position="1427"/>
        <end position="1469"/>
    </location>
</feature>
<feature type="compositionally biased region" description="Low complexity" evidence="9">
    <location>
        <begin position="1148"/>
        <end position="1179"/>
    </location>
</feature>
<dbReference type="InterPro" id="IPR001005">
    <property type="entry name" value="SANT/Myb"/>
</dbReference>
<sequence>MTEVVPVDRQRLLESKRQEWISIARSRKRKLRELYAVATTFEGIPKCSFADPDVPITGTGELEFLKASDLPQKLDESSIPPRPKFRFDVQHQQHQQQHQHQQQQPNGATEQSQTAVLTSSEQDVETSKVPTTLPLPAAVQHTGFEGPPGAVSPGPAIAPGFAASPRSSQSPLPSQVSQESTRPILSPLNNQQSQPEPTSLAKEKPSNAAQHDAAVCLPPNAPGLLYLGPAHHTPIYRSQPDARKEDAQEEQHIVGVRTDIGAPSDRRSEATGPLSPVPLPDASRGVDALSSPGSTPRTGTTPAVMDTSANTSPDHEAVQFVVIAENEGEGGRQDTQPEPDQQAQGVVPGKIADTGPAIGSVEAQPVGVTFKTGSDAVVDGEVETNSMSSPNISVPTNPSTSFRSVDQPVATQRTDTEPQAHERPSCDHSNDVFRGPNGLHRALQPLQSQASTENPPAAGEQSTQIAKAYPIPLTPSVDHREASQQIVSTPSQPPSATTQQIDPAALESSVTAPRQKSVAEVLAENPKPPPTTLSTNGESHSGPITPVSQSSKAQSRSLIRKAKSKERSKMSTVVFGRQPRSTSDSTKSLVQSRSKTSDDYFTPLFIHGFTVNSKWMKPLDQILHHAHKTISTPDSYTPILDHQACRVLRSVYNLQQHNKWSLRQPKRWPEPTRQPSHWDQVLKEMKWMRTDFREERKWKMAAARNLANACAEWYHASAEDRKALQVNAISPPISNGGDISMLEGPPMQDPENQPTPELIPSGESDSPLDLEDEPPNNILDTVAPSAIFALQDDDIVFALHQSPTTDRLLEELPMYGSPLTVLKSDLIAPDYDPDASWRRPALSLSKYVEGEMELAPTQPPRKKSRYHYAQEEDEDEGDVIFGGSGGKQPHVEPENTDVALFRPENKMIRDRLHAGHQFRPPNEYTMPFQTFYECRSYSQWTQSEDDELRSLVREYSYNWSLISSMLASKSTFVSGAERRTPWECFERWVMLEGLPNDMQKTQYFKLWQGRIEAAQQTIRQQNQNAAQQHAQQQQQAGANGPTTPIPRRRPSLPLRVERRRNQKHLTMIDAMRKLAKKRETAIHKQQQAAQLAAMRKQNEAPQPKVTTKTPREYSIMRWERDQAMAERLAERMNQHRQHQENQRKAVLQARAQQAQAAQMAASQNAAQQRAQNNPPMAASHPHAAMARANAPNQIAVNSQARPRMPMHPTPNGTGSPGHVAGGLVPPMQMNGSPQMQMPVVNGQSQMAMPNGQQADVRLLMQAQRIQEQQRQSVQMRQQQAHQGSPGGTPMQNSPQAMRAALGGLNQKNYLNNAQAQAMLSSMNGANGSGMSTPPGSGFPLSAGQSASPPPNATLSQQPHQTYVSQLQHIENQIRSSNPNAPQDAVRSMARQLLQNRHNNIAQSAMTAAAGGQGQTAAANGPHQYAQLLRQQQQQQAAAAAAAQAAQTAQGVPRHTSGSATPTSAPPVPK</sequence>
<feature type="compositionally biased region" description="Polar residues" evidence="9">
    <location>
        <begin position="546"/>
        <end position="557"/>
    </location>
</feature>
<dbReference type="SMART" id="SM00717">
    <property type="entry name" value="SANT"/>
    <property type="match status" value="1"/>
</dbReference>
<evidence type="ECO:0000313" key="13">
    <source>
        <dbReference type="Proteomes" id="UP000293360"/>
    </source>
</evidence>
<evidence type="ECO:0000313" key="12">
    <source>
        <dbReference type="EMBL" id="RYP10450.1"/>
    </source>
</evidence>
<dbReference type="Pfam" id="PF13921">
    <property type="entry name" value="Myb_DNA-bind_6"/>
    <property type="match status" value="1"/>
</dbReference>
<dbReference type="EMBL" id="QJNU01000018">
    <property type="protein sequence ID" value="RYP10450.1"/>
    <property type="molecule type" value="Genomic_DNA"/>
</dbReference>
<dbReference type="PROSITE" id="PS50090">
    <property type="entry name" value="MYB_LIKE"/>
    <property type="match status" value="1"/>
</dbReference>
<evidence type="ECO:0000256" key="5">
    <source>
        <dbReference type="ARBA" id="ARBA00023204"/>
    </source>
</evidence>
<feature type="region of interest" description="Disordered" evidence="9">
    <location>
        <begin position="478"/>
        <end position="593"/>
    </location>
</feature>
<feature type="region of interest" description="Disordered" evidence="9">
    <location>
        <begin position="1018"/>
        <end position="1054"/>
    </location>
</feature>
<evidence type="ECO:0000259" key="10">
    <source>
        <dbReference type="PROSITE" id="PS50090"/>
    </source>
</evidence>
<evidence type="ECO:0000256" key="1">
    <source>
        <dbReference type="ARBA" id="ARBA00004123"/>
    </source>
</evidence>
<feature type="compositionally biased region" description="Basic and acidic residues" evidence="9">
    <location>
        <begin position="1133"/>
        <end position="1143"/>
    </location>
</feature>
<feature type="compositionally biased region" description="Low complexity" evidence="9">
    <location>
        <begin position="1427"/>
        <end position="1449"/>
    </location>
</feature>
<comment type="function">
    <text evidence="7">Component of the NuA4 histone acetyltransferase complex which is involved in transcriptional activation of selected genes principally by acetylation of nucleosomal histone H4 and H2A. The NuA4 complex is also involved in DNA repair.</text>
</comment>
<evidence type="ECO:0000256" key="7">
    <source>
        <dbReference type="ARBA" id="ARBA00025178"/>
    </source>
</evidence>
<feature type="compositionally biased region" description="Polar residues" evidence="9">
    <location>
        <begin position="105"/>
        <end position="121"/>
    </location>
</feature>
<dbReference type="GO" id="GO:0006281">
    <property type="term" value="P:DNA repair"/>
    <property type="evidence" value="ECO:0007669"/>
    <property type="project" value="UniProtKB-KW"/>
</dbReference>